<dbReference type="Gene3D" id="2.100.10.30">
    <property type="entry name" value="Jacalin-like lectin domain"/>
    <property type="match status" value="1"/>
</dbReference>
<gene>
    <name evidence="1" type="ORF">QC762_608610</name>
</gene>
<comment type="caution">
    <text evidence="1">The sequence shown here is derived from an EMBL/GenBank/DDBJ whole genome shotgun (WGS) entry which is preliminary data.</text>
</comment>
<dbReference type="SUPFAM" id="SSF51101">
    <property type="entry name" value="Mannose-binding lectins"/>
    <property type="match status" value="1"/>
</dbReference>
<reference evidence="1 2" key="1">
    <citation type="journal article" date="2023" name="bioRxiv">
        <title>High-quality genome assemblies of four members of thePodospora anserinaspecies complex.</title>
        <authorList>
            <person name="Ament-Velasquez S.L."/>
            <person name="Vogan A.A."/>
            <person name="Wallerman O."/>
            <person name="Hartmann F."/>
            <person name="Gautier V."/>
            <person name="Silar P."/>
            <person name="Giraud T."/>
            <person name="Johannesson H."/>
        </authorList>
    </citation>
    <scope>NUCLEOTIDE SEQUENCE [LARGE SCALE GENOMIC DNA]</scope>
    <source>
        <strain evidence="1 2">CBS 415.72m</strain>
    </source>
</reference>
<dbReference type="EMBL" id="JAFFHA010000008">
    <property type="protein sequence ID" value="KAK4652151.1"/>
    <property type="molecule type" value="Genomic_DNA"/>
</dbReference>
<evidence type="ECO:0000313" key="1">
    <source>
        <dbReference type="EMBL" id="KAK4652151.1"/>
    </source>
</evidence>
<evidence type="ECO:0000313" key="2">
    <source>
        <dbReference type="Proteomes" id="UP001323405"/>
    </source>
</evidence>
<accession>A0ABR0G953</accession>
<dbReference type="Proteomes" id="UP001323405">
    <property type="component" value="Unassembled WGS sequence"/>
</dbReference>
<dbReference type="InterPro" id="IPR036404">
    <property type="entry name" value="Jacalin-like_lectin_dom_sf"/>
</dbReference>
<dbReference type="Gene3D" id="1.20.190.10">
    <property type="entry name" value="Pesticidal crystal protein, N-terminal domain"/>
    <property type="match status" value="1"/>
</dbReference>
<evidence type="ECO:0008006" key="3">
    <source>
        <dbReference type="Google" id="ProtNLM"/>
    </source>
</evidence>
<proteinExistence type="predicted"/>
<protein>
    <recommendedName>
        <fullName evidence="3">Pesticidal crystal protein N-terminal domain-containing protein</fullName>
    </recommendedName>
</protein>
<sequence length="474" mass="54085">MSDSRYQTNITMPHSTTHQQPFIMVPTRQYYQSPDTFLLNNIVDINKLLKTAVSSGLKAVPAVGSLLGSVVSALWPEKSQPTLQWDRIEKDVRRVVEGLLDRDKANTLRQKINSLHDLIDGYNKTAYGGRQKGEKLTFLLGWFTVTRREFTENGTPWLTLQYFVPLATLHLTLLREQLLRWDKLYPDDTMDEVRLRGELQDAITIYTTAAEQIRDKCLKWRMDERIIVTEDEAYDWCLIGRQWRKFVRDLETQFSQTISWGPEIGPSRGYRIEEEVNRYVQDLRDTAGAVYRQQIDDILAPSLQWPQFDKVGTYDPVRRVIMAGTTGPMCAGISSGMWHFNDREFAREHGPITKVVVHAWDRVDGFEVWYGGVSSGLRGRRGGSQRELEIGDSESIVCVTGHAGQWLDSVSFFVSPNKHINGGNGTDNFRIGFAEDCPSNETDTLRLDYVYGWSNSGSGFIEGFGAVFCRVEIL</sequence>
<organism evidence="1 2">
    <name type="scientific">Podospora pseudocomata</name>
    <dbReference type="NCBI Taxonomy" id="2093779"/>
    <lineage>
        <taxon>Eukaryota</taxon>
        <taxon>Fungi</taxon>
        <taxon>Dikarya</taxon>
        <taxon>Ascomycota</taxon>
        <taxon>Pezizomycotina</taxon>
        <taxon>Sordariomycetes</taxon>
        <taxon>Sordariomycetidae</taxon>
        <taxon>Sordariales</taxon>
        <taxon>Podosporaceae</taxon>
        <taxon>Podospora</taxon>
    </lineage>
</organism>
<dbReference type="InterPro" id="IPR036716">
    <property type="entry name" value="Pest_crys_N_sf"/>
</dbReference>
<dbReference type="RefSeq" id="XP_062741126.1">
    <property type="nucleotide sequence ID" value="XM_062892537.1"/>
</dbReference>
<name>A0ABR0G953_9PEZI</name>
<keyword evidence="2" id="KW-1185">Reference proteome</keyword>
<dbReference type="SUPFAM" id="SSF56849">
    <property type="entry name" value="delta-Endotoxin (insectocide), N-terminal domain"/>
    <property type="match status" value="1"/>
</dbReference>
<dbReference type="GeneID" id="87912444"/>